<accession>A0A7J7P2K3</accession>
<gene>
    <name evidence="1" type="ORF">GIB67_023038</name>
</gene>
<dbReference type="Proteomes" id="UP000541444">
    <property type="component" value="Unassembled WGS sequence"/>
</dbReference>
<name>A0A7J7P2K3_9MAGN</name>
<organism evidence="1 2">
    <name type="scientific">Kingdonia uniflora</name>
    <dbReference type="NCBI Taxonomy" id="39325"/>
    <lineage>
        <taxon>Eukaryota</taxon>
        <taxon>Viridiplantae</taxon>
        <taxon>Streptophyta</taxon>
        <taxon>Embryophyta</taxon>
        <taxon>Tracheophyta</taxon>
        <taxon>Spermatophyta</taxon>
        <taxon>Magnoliopsida</taxon>
        <taxon>Ranunculales</taxon>
        <taxon>Circaeasteraceae</taxon>
        <taxon>Kingdonia</taxon>
    </lineage>
</organism>
<evidence type="ECO:0000313" key="2">
    <source>
        <dbReference type="Proteomes" id="UP000541444"/>
    </source>
</evidence>
<dbReference type="PANTHER" id="PTHR47369:SF1">
    <property type="entry name" value="BTB_POZ DOMAIN-CONTAINING PROTEIN"/>
    <property type="match status" value="1"/>
</dbReference>
<keyword evidence="2" id="KW-1185">Reference proteome</keyword>
<proteinExistence type="predicted"/>
<comment type="caution">
    <text evidence="1">The sequence shown here is derived from an EMBL/GenBank/DDBJ whole genome shotgun (WGS) entry which is preliminary data.</text>
</comment>
<evidence type="ECO:0008006" key="3">
    <source>
        <dbReference type="Google" id="ProtNLM"/>
    </source>
</evidence>
<reference evidence="1 2" key="1">
    <citation type="journal article" date="2020" name="IScience">
        <title>Genome Sequencing of the Endangered Kingdonia uniflora (Circaeasteraceae, Ranunculales) Reveals Potential Mechanisms of Evolutionary Specialization.</title>
        <authorList>
            <person name="Sun Y."/>
            <person name="Deng T."/>
            <person name="Zhang A."/>
            <person name="Moore M.J."/>
            <person name="Landis J.B."/>
            <person name="Lin N."/>
            <person name="Zhang H."/>
            <person name="Zhang X."/>
            <person name="Huang J."/>
            <person name="Zhang X."/>
            <person name="Sun H."/>
            <person name="Wang H."/>
        </authorList>
    </citation>
    <scope>NUCLEOTIDE SEQUENCE [LARGE SCALE GENOMIC DNA]</scope>
    <source>
        <strain evidence="1">TB1705</strain>
        <tissue evidence="1">Leaf</tissue>
    </source>
</reference>
<protein>
    <recommendedName>
        <fullName evidence="3">BTB/POZ domain-containing protein</fullName>
    </recommendedName>
</protein>
<sequence length="703" mass="77426">MLTGPGQVVGVTGHRSSCPEKSAPQWEYMFTPCVGRHPNGTPAFYSVLLLAKVLPKLSSPTLHALLTSDELWVPSEEKRFELALDTLLAKGALLNIEFPETGGNANLEMATGVCSDSHVLKGDNLVNNNTNRQIIEGYLSLKDGREGHKTAHNILVELAESVVDFHIGLSDSKPQKLEARYPCKVEQSALSESSFANQDGIRSSCSYNETQNSVEANRMSDVGGVAMEGPSEGNSCYNLNNSIWLPREQSRLPNEWGKCGTPPSWGGRTVGRRQVKNCAIRNCGVHREEYDSFINIFEGGSVLYCNMSFESLLSVRRQLEELGFPCKAVNDGLWLQTLLNHRVQEVAADTCKNCCLTSSACVCRQSYGFSQGVGTTGYYVQEHDRNNPSGNMGNIYVSETAPQSEVNGYSRPVRVHVRGPIDGLAGIGRGTTLVQANAWPPTRFVFSRVPFGLGNRNCQLSLGNDDSEARVDLNGESSGDGLTALVELSQGGRNGVYGEQERGFDPDSQTRFTGAAVAGPSTCGVAVQMLEAQEQATELEWQNTDSSSINLDMKTPLFDFPPFRFGVEFEGVHRLYDAHVKHSPEVFYAGSFWKISIQAFNDEDPQGRRTLGLFLHRRKAEITDPLRKVHMYVDCREKVTARYELICPSKREITVFGRDKEEKGTLLPKAPKGWGWRTALYFDELSDLLQGGALRVAAVVQLV</sequence>
<dbReference type="AlphaFoldDB" id="A0A7J7P2K3"/>
<dbReference type="PANTHER" id="PTHR47369">
    <property type="entry name" value="BTB/POZ DOMAIN-CONTAINING PROTEIN"/>
    <property type="match status" value="1"/>
</dbReference>
<evidence type="ECO:0000313" key="1">
    <source>
        <dbReference type="EMBL" id="KAF6173679.1"/>
    </source>
</evidence>
<dbReference type="EMBL" id="JACGCM010000333">
    <property type="protein sequence ID" value="KAF6173679.1"/>
    <property type="molecule type" value="Genomic_DNA"/>
</dbReference>
<dbReference type="OrthoDB" id="6359943at2759"/>